<keyword evidence="2" id="KW-1185">Reference proteome</keyword>
<evidence type="ECO:0000313" key="2">
    <source>
        <dbReference type="Proteomes" id="UP001597213"/>
    </source>
</evidence>
<name>A0ABW4RBM2_9RHOB</name>
<comment type="caution">
    <text evidence="1">The sequence shown here is derived from an EMBL/GenBank/DDBJ whole genome shotgun (WGS) entry which is preliminary data.</text>
</comment>
<organism evidence="1 2">
    <name type="scientific">Paracoccus pacificus</name>
    <dbReference type="NCBI Taxonomy" id="1463598"/>
    <lineage>
        <taxon>Bacteria</taxon>
        <taxon>Pseudomonadati</taxon>
        <taxon>Pseudomonadota</taxon>
        <taxon>Alphaproteobacteria</taxon>
        <taxon>Rhodobacterales</taxon>
        <taxon>Paracoccaceae</taxon>
        <taxon>Paracoccus</taxon>
    </lineage>
</organism>
<gene>
    <name evidence="1" type="ORF">ACFSCT_18175</name>
</gene>
<evidence type="ECO:0000313" key="1">
    <source>
        <dbReference type="EMBL" id="MFD1883641.1"/>
    </source>
</evidence>
<dbReference type="SUPFAM" id="SSF53474">
    <property type="entry name" value="alpha/beta-Hydrolases"/>
    <property type="match status" value="1"/>
</dbReference>
<proteinExistence type="predicted"/>
<dbReference type="RefSeq" id="WP_379145140.1">
    <property type="nucleotide sequence ID" value="NZ_JBHUEN010000053.1"/>
</dbReference>
<reference evidence="2" key="1">
    <citation type="journal article" date="2019" name="Int. J. Syst. Evol. Microbiol.">
        <title>The Global Catalogue of Microorganisms (GCM) 10K type strain sequencing project: providing services to taxonomists for standard genome sequencing and annotation.</title>
        <authorList>
            <consortium name="The Broad Institute Genomics Platform"/>
            <consortium name="The Broad Institute Genome Sequencing Center for Infectious Disease"/>
            <person name="Wu L."/>
            <person name="Ma J."/>
        </authorList>
    </citation>
    <scope>NUCLEOTIDE SEQUENCE [LARGE SCALE GENOMIC DNA]</scope>
    <source>
        <strain evidence="2">CCUG 56029</strain>
    </source>
</reference>
<dbReference type="EMBL" id="JBHUEN010000053">
    <property type="protein sequence ID" value="MFD1883641.1"/>
    <property type="molecule type" value="Genomic_DNA"/>
</dbReference>
<protein>
    <recommendedName>
        <fullName evidence="3">Alpha/beta hydrolase</fullName>
    </recommendedName>
</protein>
<accession>A0ABW4RBM2</accession>
<sequence length="291" mass="31851">MTTIFAANDFSKIARFGGIEGAFQLLTTSVTLASHPDYLITFHQAGARRSKVCLVTFGGQPSDLTPSGFGTEFAAKNGWDSIYVAQRYGTQYQGLSIDAFKAAVAPIIRRRNVVCYGPSLGGYAAFYYGGSINARIIGGAPMFPAWPAFANKAYAGLQISHEDLAAVPKSSKSPVAIFDPTLPRDLRMVEEMLLPAYPNLRQVRYDGSGHSVLITLQQSRQLKPLILSLIRDDAVIPIEPLKEGDPIYHRTRGRLLRQSNPVAAITELRRSLELEPSRQTLAILLSILGRL</sequence>
<dbReference type="Proteomes" id="UP001597213">
    <property type="component" value="Unassembled WGS sequence"/>
</dbReference>
<evidence type="ECO:0008006" key="3">
    <source>
        <dbReference type="Google" id="ProtNLM"/>
    </source>
</evidence>
<dbReference type="InterPro" id="IPR029058">
    <property type="entry name" value="AB_hydrolase_fold"/>
</dbReference>
<dbReference type="Gene3D" id="3.40.50.1820">
    <property type="entry name" value="alpha/beta hydrolase"/>
    <property type="match status" value="1"/>
</dbReference>